<accession>A0ABW5REA5</accession>
<name>A0ABW5REA5_9BACL</name>
<protein>
    <submittedName>
        <fullName evidence="1">Uncharacterized protein</fullName>
    </submittedName>
</protein>
<dbReference type="Proteomes" id="UP001597497">
    <property type="component" value="Unassembled WGS sequence"/>
</dbReference>
<dbReference type="EMBL" id="JBHUMM010000043">
    <property type="protein sequence ID" value="MFD2673396.1"/>
    <property type="molecule type" value="Genomic_DNA"/>
</dbReference>
<proteinExistence type="predicted"/>
<reference evidence="2" key="1">
    <citation type="journal article" date="2019" name="Int. J. Syst. Evol. Microbiol.">
        <title>The Global Catalogue of Microorganisms (GCM) 10K type strain sequencing project: providing services to taxonomists for standard genome sequencing and annotation.</title>
        <authorList>
            <consortium name="The Broad Institute Genomics Platform"/>
            <consortium name="The Broad Institute Genome Sequencing Center for Infectious Disease"/>
            <person name="Wu L."/>
            <person name="Ma J."/>
        </authorList>
    </citation>
    <scope>NUCLEOTIDE SEQUENCE [LARGE SCALE GENOMIC DNA]</scope>
    <source>
        <strain evidence="2">KCTC 33676</strain>
    </source>
</reference>
<gene>
    <name evidence="1" type="ORF">ACFSUC_17635</name>
</gene>
<evidence type="ECO:0000313" key="2">
    <source>
        <dbReference type="Proteomes" id="UP001597497"/>
    </source>
</evidence>
<dbReference type="RefSeq" id="WP_379930961.1">
    <property type="nucleotide sequence ID" value="NZ_JBHUMM010000043.1"/>
</dbReference>
<sequence>MTMTKKVSLLLILLLVVGFIGGKAVVQYYKDHSDVFNLFRPLQVTIDNQSDLDLVRIEIGVLQSQIQSPEDISKVIVEEPLESGSIRTIQPDLELAGEGGVYIKLTDSQGSISTHGVCSYTESLSGRSKITVHNSGTDVDEDCW</sequence>
<evidence type="ECO:0000313" key="1">
    <source>
        <dbReference type="EMBL" id="MFD2673396.1"/>
    </source>
</evidence>
<organism evidence="1 2">
    <name type="scientific">Marinicrinis sediminis</name>
    <dbReference type="NCBI Taxonomy" id="1652465"/>
    <lineage>
        <taxon>Bacteria</taxon>
        <taxon>Bacillati</taxon>
        <taxon>Bacillota</taxon>
        <taxon>Bacilli</taxon>
        <taxon>Bacillales</taxon>
        <taxon>Paenibacillaceae</taxon>
    </lineage>
</organism>
<keyword evidence="2" id="KW-1185">Reference proteome</keyword>
<comment type="caution">
    <text evidence="1">The sequence shown here is derived from an EMBL/GenBank/DDBJ whole genome shotgun (WGS) entry which is preliminary data.</text>
</comment>